<comment type="pathway">
    <text evidence="3 19">Cofactor biosynthesis; adenosylcobalamin biosynthesis; adenosylcobalamin from cob(II)yrinate a,c-diamide: step 7/7.</text>
</comment>
<accession>A0A919SE56</accession>
<proteinExistence type="inferred from homology"/>
<keyword evidence="13 19" id="KW-0472">Membrane</keyword>
<evidence type="ECO:0000256" key="10">
    <source>
        <dbReference type="ARBA" id="ARBA00022692"/>
    </source>
</evidence>
<feature type="compositionally biased region" description="Basic and acidic residues" evidence="20">
    <location>
        <begin position="1"/>
        <end position="28"/>
    </location>
</feature>
<dbReference type="GO" id="GO:0005886">
    <property type="term" value="C:plasma membrane"/>
    <property type="evidence" value="ECO:0007669"/>
    <property type="project" value="UniProtKB-SubCell"/>
</dbReference>
<feature type="transmembrane region" description="Helical" evidence="19">
    <location>
        <begin position="223"/>
        <end position="240"/>
    </location>
</feature>
<dbReference type="GO" id="GO:0008818">
    <property type="term" value="F:cobalamin 5'-phosphate synthase activity"/>
    <property type="evidence" value="ECO:0007669"/>
    <property type="project" value="UniProtKB-UniRule"/>
</dbReference>
<evidence type="ECO:0000256" key="17">
    <source>
        <dbReference type="ARBA" id="ARBA00048623"/>
    </source>
</evidence>
<keyword evidence="7 19" id="KW-1003">Cell membrane</keyword>
<evidence type="ECO:0000256" key="11">
    <source>
        <dbReference type="ARBA" id="ARBA00022842"/>
    </source>
</evidence>
<evidence type="ECO:0000313" key="21">
    <source>
        <dbReference type="EMBL" id="GIM70995.1"/>
    </source>
</evidence>
<evidence type="ECO:0000313" key="22">
    <source>
        <dbReference type="Proteomes" id="UP000681340"/>
    </source>
</evidence>
<evidence type="ECO:0000256" key="16">
    <source>
        <dbReference type="ARBA" id="ARBA00032853"/>
    </source>
</evidence>
<keyword evidence="11 19" id="KW-0460">Magnesium</keyword>
<dbReference type="NCBIfam" id="TIGR00317">
    <property type="entry name" value="cobS"/>
    <property type="match status" value="1"/>
</dbReference>
<dbReference type="GO" id="GO:0051073">
    <property type="term" value="F:adenosylcobinamide-GDP ribazoletransferase activity"/>
    <property type="evidence" value="ECO:0007669"/>
    <property type="project" value="UniProtKB-UniRule"/>
</dbReference>
<organism evidence="21 22">
    <name type="scientific">Actinoplanes auranticolor</name>
    <dbReference type="NCBI Taxonomy" id="47988"/>
    <lineage>
        <taxon>Bacteria</taxon>
        <taxon>Bacillati</taxon>
        <taxon>Actinomycetota</taxon>
        <taxon>Actinomycetes</taxon>
        <taxon>Micromonosporales</taxon>
        <taxon>Micromonosporaceae</taxon>
        <taxon>Actinoplanes</taxon>
    </lineage>
</organism>
<keyword evidence="12 19" id="KW-1133">Transmembrane helix</keyword>
<feature type="region of interest" description="Disordered" evidence="20">
    <location>
        <begin position="1"/>
        <end position="32"/>
    </location>
</feature>
<comment type="subcellular location">
    <subcellularLocation>
        <location evidence="2 19">Cell membrane</location>
        <topology evidence="2 19">Multi-pass membrane protein</topology>
    </subcellularLocation>
</comment>
<dbReference type="Proteomes" id="UP000681340">
    <property type="component" value="Unassembled WGS sequence"/>
</dbReference>
<evidence type="ECO:0000256" key="2">
    <source>
        <dbReference type="ARBA" id="ARBA00004651"/>
    </source>
</evidence>
<protein>
    <recommendedName>
        <fullName evidence="6 19">Adenosylcobinamide-GDP ribazoletransferase</fullName>
        <ecNumber evidence="5 19">2.7.8.26</ecNumber>
    </recommendedName>
    <alternativeName>
        <fullName evidence="16 19">Cobalamin synthase</fullName>
    </alternativeName>
    <alternativeName>
        <fullName evidence="15 19">Cobalamin-5'-phosphate synthase</fullName>
    </alternativeName>
</protein>
<dbReference type="GO" id="GO:0009236">
    <property type="term" value="P:cobalamin biosynthetic process"/>
    <property type="evidence" value="ECO:0007669"/>
    <property type="project" value="UniProtKB-UniRule"/>
</dbReference>
<keyword evidence="10 19" id="KW-0812">Transmembrane</keyword>
<keyword evidence="8 19" id="KW-0169">Cobalamin biosynthesis</keyword>
<keyword evidence="9 19" id="KW-0808">Transferase</keyword>
<evidence type="ECO:0000256" key="9">
    <source>
        <dbReference type="ARBA" id="ARBA00022679"/>
    </source>
</evidence>
<feature type="transmembrane region" description="Helical" evidence="19">
    <location>
        <begin position="61"/>
        <end position="83"/>
    </location>
</feature>
<dbReference type="HAMAP" id="MF_00719">
    <property type="entry name" value="CobS"/>
    <property type="match status" value="1"/>
</dbReference>
<evidence type="ECO:0000256" key="13">
    <source>
        <dbReference type="ARBA" id="ARBA00023136"/>
    </source>
</evidence>
<comment type="function">
    <text evidence="14 19">Joins adenosylcobinamide-GDP and alpha-ribazole to generate adenosylcobalamin (Ado-cobalamin). Also synthesizes adenosylcobalamin 5'-phosphate from adenosylcobinamide-GDP and alpha-ribazole 5'-phosphate.</text>
</comment>
<dbReference type="Pfam" id="PF02654">
    <property type="entry name" value="CobS"/>
    <property type="match status" value="1"/>
</dbReference>
<dbReference type="EC" id="2.7.8.26" evidence="5 19"/>
<evidence type="ECO:0000256" key="4">
    <source>
        <dbReference type="ARBA" id="ARBA00010561"/>
    </source>
</evidence>
<comment type="catalytic activity">
    <reaction evidence="17 19">
        <text>alpha-ribazole + adenosylcob(III)inamide-GDP = adenosylcob(III)alamin + GMP + H(+)</text>
        <dbReference type="Rhea" id="RHEA:16049"/>
        <dbReference type="ChEBI" id="CHEBI:10329"/>
        <dbReference type="ChEBI" id="CHEBI:15378"/>
        <dbReference type="ChEBI" id="CHEBI:18408"/>
        <dbReference type="ChEBI" id="CHEBI:58115"/>
        <dbReference type="ChEBI" id="CHEBI:60487"/>
        <dbReference type="EC" id="2.7.8.26"/>
    </reaction>
</comment>
<evidence type="ECO:0000256" key="3">
    <source>
        <dbReference type="ARBA" id="ARBA00004663"/>
    </source>
</evidence>
<evidence type="ECO:0000256" key="7">
    <source>
        <dbReference type="ARBA" id="ARBA00022475"/>
    </source>
</evidence>
<sequence length="273" mass="27359">MPDDPRPARDEPADAEPARAEPARDEPAGGRLPMVDGLRLALTTLTVLPVGTGRIDRRSAAVAMSVAPLVGALLGALLAALFVLLGQGLLAATVTVAASALLTRGLHLDGLADTADALGSYRRGDAALEIMKKSDIGPFGVAAIALTLLIQAAALTGLTPWAIVAAWAAGRLGVTLACRRGVPSARPEGLGALVAATVPVPVVVLATAAVAAGAVWAVPGRPWQGPLAVAGALLVTVLLVRHAVRRFGGITGDVIGAAVEVATTVTLIGLAVR</sequence>
<comment type="catalytic activity">
    <reaction evidence="18 19">
        <text>alpha-ribazole 5'-phosphate + adenosylcob(III)inamide-GDP = adenosylcob(III)alamin 5'-phosphate + GMP + H(+)</text>
        <dbReference type="Rhea" id="RHEA:23560"/>
        <dbReference type="ChEBI" id="CHEBI:15378"/>
        <dbReference type="ChEBI" id="CHEBI:57918"/>
        <dbReference type="ChEBI" id="CHEBI:58115"/>
        <dbReference type="ChEBI" id="CHEBI:60487"/>
        <dbReference type="ChEBI" id="CHEBI:60493"/>
        <dbReference type="EC" id="2.7.8.26"/>
    </reaction>
</comment>
<evidence type="ECO:0000256" key="15">
    <source>
        <dbReference type="ARBA" id="ARBA00032605"/>
    </source>
</evidence>
<evidence type="ECO:0000256" key="8">
    <source>
        <dbReference type="ARBA" id="ARBA00022573"/>
    </source>
</evidence>
<reference evidence="21" key="1">
    <citation type="submission" date="2021-03" db="EMBL/GenBank/DDBJ databases">
        <title>Whole genome shotgun sequence of Actinoplanes auranticolor NBRC 12245.</title>
        <authorList>
            <person name="Komaki H."/>
            <person name="Tamura T."/>
        </authorList>
    </citation>
    <scope>NUCLEOTIDE SEQUENCE</scope>
    <source>
        <strain evidence="21">NBRC 12245</strain>
    </source>
</reference>
<evidence type="ECO:0000256" key="20">
    <source>
        <dbReference type="SAM" id="MobiDB-lite"/>
    </source>
</evidence>
<evidence type="ECO:0000256" key="14">
    <source>
        <dbReference type="ARBA" id="ARBA00025228"/>
    </source>
</evidence>
<comment type="caution">
    <text evidence="19">Lacks conserved residue(s) required for the propagation of feature annotation.</text>
</comment>
<comment type="cofactor">
    <cofactor evidence="1 19">
        <name>Mg(2+)</name>
        <dbReference type="ChEBI" id="CHEBI:18420"/>
    </cofactor>
</comment>
<evidence type="ECO:0000256" key="5">
    <source>
        <dbReference type="ARBA" id="ARBA00013200"/>
    </source>
</evidence>
<dbReference type="PANTHER" id="PTHR34148">
    <property type="entry name" value="ADENOSYLCOBINAMIDE-GDP RIBAZOLETRANSFERASE"/>
    <property type="match status" value="1"/>
</dbReference>
<name>A0A919SE56_9ACTN</name>
<dbReference type="EMBL" id="BOQL01000034">
    <property type="protein sequence ID" value="GIM70995.1"/>
    <property type="molecule type" value="Genomic_DNA"/>
</dbReference>
<dbReference type="PANTHER" id="PTHR34148:SF1">
    <property type="entry name" value="ADENOSYLCOBINAMIDE-GDP RIBAZOLETRANSFERASE"/>
    <property type="match status" value="1"/>
</dbReference>
<evidence type="ECO:0000256" key="12">
    <source>
        <dbReference type="ARBA" id="ARBA00022989"/>
    </source>
</evidence>
<evidence type="ECO:0000256" key="18">
    <source>
        <dbReference type="ARBA" id="ARBA00049504"/>
    </source>
</evidence>
<evidence type="ECO:0000256" key="1">
    <source>
        <dbReference type="ARBA" id="ARBA00001946"/>
    </source>
</evidence>
<dbReference type="InterPro" id="IPR003805">
    <property type="entry name" value="CobS"/>
</dbReference>
<comment type="caution">
    <text evidence="21">The sequence shown here is derived from an EMBL/GenBank/DDBJ whole genome shotgun (WGS) entry which is preliminary data.</text>
</comment>
<feature type="transmembrane region" description="Helical" evidence="19">
    <location>
        <begin position="190"/>
        <end position="217"/>
    </location>
</feature>
<evidence type="ECO:0000256" key="19">
    <source>
        <dbReference type="HAMAP-Rule" id="MF_00719"/>
    </source>
</evidence>
<evidence type="ECO:0000256" key="6">
    <source>
        <dbReference type="ARBA" id="ARBA00015850"/>
    </source>
</evidence>
<gene>
    <name evidence="19 21" type="primary">cobS</name>
    <name evidence="21" type="ORF">Aau02nite_43650</name>
</gene>
<comment type="similarity">
    <text evidence="4 19">Belongs to the CobS family.</text>
</comment>
<keyword evidence="22" id="KW-1185">Reference proteome</keyword>
<dbReference type="AlphaFoldDB" id="A0A919SE56"/>